<dbReference type="Proteomes" id="UP000236290">
    <property type="component" value="Unassembled WGS sequence"/>
</dbReference>
<proteinExistence type="predicted"/>
<dbReference type="PANTHER" id="PTHR28265">
    <property type="entry name" value="MAINTENANCE OF TELOMERE CAPPING PROTEIN 1"/>
    <property type="match status" value="1"/>
</dbReference>
<sequence>MYMYSLLFISTCNRYPTTAYRATPYSTQKQTTAEVPTKQSITNTCIASVSSISRHSIRTSPAISFLYPAMASKKSKAAPADDNLDELFSGIGDESKAKKPSKKPTSAAAKAIGNDDILADLESELAPSPASRPHTPRLKETIARRSTATPPAGDEKAAAARKSTDSSRSLRASFTPSATSSELHESEKRAAEQAQPQQSGGGWWGGILSTATGVMKQAEAAYNQIQQNEEAQKWAEQVKGLRSGIDVNTLKSYGDELRNRALPTLSNIINTIAPPIGSHERLLIHITHDMVGYPSLDPLIYEVFSDVMQQVEGGELKVVQRGHENGAPRSHDTAAGWDDGPWWRQVDQARELGVVKGLVEGTKLCRVNAESYATEYFATKGGIEAVKTEARSGISEPGSVRTSDLFLSVQAIVNDHDKGLFGRTAAAAKEKESEDAEEENEEEFRFAIFIIDPVHEIEYGTTSQPIPAKWARWLEAPLPMTPQSGDDVPGSLHNRVHEDIRSLVETGELDPREWVAAWIKESLVLSAGIVAQWYVARRMQVGVNHARAGAEEEDEEEEEEEESDDDTE</sequence>
<evidence type="ECO:0000313" key="2">
    <source>
        <dbReference type="EMBL" id="PNP55316.1"/>
    </source>
</evidence>
<comment type="caution">
    <text evidence="2">The sequence shown here is derived from an EMBL/GenBank/DDBJ whole genome shotgun (WGS) entry which is preliminary data.</text>
</comment>
<dbReference type="PANTHER" id="PTHR28265:SF1">
    <property type="entry name" value="MAINTENANCE OF TELOMERE CAPPING PROTEIN 1"/>
    <property type="match status" value="1"/>
</dbReference>
<feature type="region of interest" description="Disordered" evidence="1">
    <location>
        <begin position="125"/>
        <end position="205"/>
    </location>
</feature>
<gene>
    <name evidence="2" type="ORF">THARTR1_04458</name>
</gene>
<accession>A0A2K0UC28</accession>
<feature type="region of interest" description="Disordered" evidence="1">
    <location>
        <begin position="544"/>
        <end position="568"/>
    </location>
</feature>
<feature type="compositionally biased region" description="Basic and acidic residues" evidence="1">
    <location>
        <begin position="153"/>
        <end position="165"/>
    </location>
</feature>
<dbReference type="OrthoDB" id="5594977at2759"/>
<name>A0A2K0UC28_TRIHA</name>
<dbReference type="EMBL" id="MTYI01000054">
    <property type="protein sequence ID" value="PNP55316.1"/>
    <property type="molecule type" value="Genomic_DNA"/>
</dbReference>
<organism evidence="2 3">
    <name type="scientific">Trichoderma harzianum</name>
    <name type="common">Hypocrea lixii</name>
    <dbReference type="NCBI Taxonomy" id="5544"/>
    <lineage>
        <taxon>Eukaryota</taxon>
        <taxon>Fungi</taxon>
        <taxon>Dikarya</taxon>
        <taxon>Ascomycota</taxon>
        <taxon>Pezizomycotina</taxon>
        <taxon>Sordariomycetes</taxon>
        <taxon>Hypocreomycetidae</taxon>
        <taxon>Hypocreales</taxon>
        <taxon>Hypocreaceae</taxon>
        <taxon>Trichoderma</taxon>
    </lineage>
</organism>
<dbReference type="AlphaFoldDB" id="A0A2K0UC28"/>
<reference evidence="2 3" key="1">
    <citation type="submission" date="2017-02" db="EMBL/GenBank/DDBJ databases">
        <title>Genomes of Trichoderma spp. with biocontrol activity.</title>
        <authorList>
            <person name="Gardiner D."/>
            <person name="Kazan K."/>
            <person name="Vos C."/>
            <person name="Harvey P."/>
        </authorList>
    </citation>
    <scope>NUCLEOTIDE SEQUENCE [LARGE SCALE GENOMIC DNA]</scope>
    <source>
        <strain evidence="2 3">Tr1</strain>
    </source>
</reference>
<evidence type="ECO:0008006" key="4">
    <source>
        <dbReference type="Google" id="ProtNLM"/>
    </source>
</evidence>
<feature type="compositionally biased region" description="Acidic residues" evidence="1">
    <location>
        <begin position="551"/>
        <end position="568"/>
    </location>
</feature>
<evidence type="ECO:0000313" key="3">
    <source>
        <dbReference type="Proteomes" id="UP000236290"/>
    </source>
</evidence>
<feature type="compositionally biased region" description="Polar residues" evidence="1">
    <location>
        <begin position="166"/>
        <end position="181"/>
    </location>
</feature>
<dbReference type="Pfam" id="PF10310">
    <property type="entry name" value="DUF5427"/>
    <property type="match status" value="1"/>
</dbReference>
<feature type="compositionally biased region" description="Basic and acidic residues" evidence="1">
    <location>
        <begin position="182"/>
        <end position="191"/>
    </location>
</feature>
<dbReference type="InterPro" id="IPR018814">
    <property type="entry name" value="DUF5427"/>
</dbReference>
<evidence type="ECO:0000256" key="1">
    <source>
        <dbReference type="SAM" id="MobiDB-lite"/>
    </source>
</evidence>
<protein>
    <recommendedName>
        <fullName evidence="4">Maintenance of telomere capping protein 1</fullName>
    </recommendedName>
</protein>